<dbReference type="SMART" id="SM00062">
    <property type="entry name" value="PBPb"/>
    <property type="match status" value="1"/>
</dbReference>
<dbReference type="AlphaFoldDB" id="A0A916YEV2"/>
<keyword evidence="3 5" id="KW-0732">Signal</keyword>
<evidence type="ECO:0000256" key="5">
    <source>
        <dbReference type="SAM" id="SignalP"/>
    </source>
</evidence>
<proteinExistence type="inferred from homology"/>
<dbReference type="PROSITE" id="PS51257">
    <property type="entry name" value="PROKAR_LIPOPROTEIN"/>
    <property type="match status" value="1"/>
</dbReference>
<name>A0A916YEV2_9MICO</name>
<evidence type="ECO:0000313" key="9">
    <source>
        <dbReference type="Proteomes" id="UP000633205"/>
    </source>
</evidence>
<dbReference type="InterPro" id="IPR001320">
    <property type="entry name" value="Iontro_rcpt_C"/>
</dbReference>
<dbReference type="Proteomes" id="UP000633205">
    <property type="component" value="Unassembled WGS sequence"/>
</dbReference>
<dbReference type="GO" id="GO:0016020">
    <property type="term" value="C:membrane"/>
    <property type="evidence" value="ECO:0007669"/>
    <property type="project" value="InterPro"/>
</dbReference>
<dbReference type="InterPro" id="IPR018313">
    <property type="entry name" value="SBP_3_CS"/>
</dbReference>
<accession>A0A916YEV2</accession>
<dbReference type="SMART" id="SM00079">
    <property type="entry name" value="PBPe"/>
    <property type="match status" value="1"/>
</dbReference>
<evidence type="ECO:0000256" key="4">
    <source>
        <dbReference type="RuleBase" id="RU003744"/>
    </source>
</evidence>
<evidence type="ECO:0000256" key="2">
    <source>
        <dbReference type="ARBA" id="ARBA00010333"/>
    </source>
</evidence>
<dbReference type="RefSeq" id="WP_229731139.1">
    <property type="nucleotide sequence ID" value="NZ_BMHO01000001.1"/>
</dbReference>
<feature type="domain" description="Solute-binding protein family 3/N-terminal" evidence="6">
    <location>
        <begin position="45"/>
        <end position="265"/>
    </location>
</feature>
<evidence type="ECO:0000256" key="1">
    <source>
        <dbReference type="ARBA" id="ARBA00004196"/>
    </source>
</evidence>
<dbReference type="SUPFAM" id="SSF53850">
    <property type="entry name" value="Periplasmic binding protein-like II"/>
    <property type="match status" value="1"/>
</dbReference>
<evidence type="ECO:0000256" key="3">
    <source>
        <dbReference type="ARBA" id="ARBA00022729"/>
    </source>
</evidence>
<evidence type="ECO:0000313" key="8">
    <source>
        <dbReference type="EMBL" id="GGD42671.1"/>
    </source>
</evidence>
<evidence type="ECO:0000259" key="6">
    <source>
        <dbReference type="SMART" id="SM00062"/>
    </source>
</evidence>
<comment type="subcellular location">
    <subcellularLocation>
        <location evidence="1">Cell envelope</location>
    </subcellularLocation>
</comment>
<comment type="similarity">
    <text evidence="2 4">Belongs to the bacterial solute-binding protein 3 family.</text>
</comment>
<protein>
    <submittedName>
        <fullName evidence="8">Glutamine ABC transporter substrate-binding protein GlnH</fullName>
    </submittedName>
</protein>
<feature type="domain" description="Ionotropic glutamate receptor C-terminal" evidence="7">
    <location>
        <begin position="45"/>
        <end position="264"/>
    </location>
</feature>
<reference evidence="8" key="2">
    <citation type="submission" date="2020-09" db="EMBL/GenBank/DDBJ databases">
        <authorList>
            <person name="Sun Q."/>
            <person name="Zhou Y."/>
        </authorList>
    </citation>
    <scope>NUCLEOTIDE SEQUENCE</scope>
    <source>
        <strain evidence="8">CGMCC 1.15152</strain>
    </source>
</reference>
<sequence length="278" mass="29450">MKLTKKTAAVASALLLAGGLAACSSDEGGGDNGGGDADASNLEDTYVVATDTSFVPFEFEEDGEYVGFDIDIVNAIADRVGFEIDLETTNFDGIIPGLQTGTFDIAIAGITITEERKGAVDFTSPYYKSGLRIGVPIDNTDINGVEDLEGLDIATRLGSTSADYISENIEGATPNTYEQLDQAYLSVEGGGSDAVLYDAPNVEYYILTQGEDSLKTVGELLEGQDYGLAVSKGNEDLVTAMNEALAEIIDDGTYAEIYSDWFGSEPEWLDELAESQVG</sequence>
<dbReference type="PANTHER" id="PTHR35936:SF38">
    <property type="entry name" value="GLUTAMINE-BINDING PERIPLASMIC PROTEIN"/>
    <property type="match status" value="1"/>
</dbReference>
<organism evidence="8 9">
    <name type="scientific">Microbacterium faecale</name>
    <dbReference type="NCBI Taxonomy" id="1804630"/>
    <lineage>
        <taxon>Bacteria</taxon>
        <taxon>Bacillati</taxon>
        <taxon>Actinomycetota</taxon>
        <taxon>Actinomycetes</taxon>
        <taxon>Micrococcales</taxon>
        <taxon>Microbacteriaceae</taxon>
        <taxon>Microbacterium</taxon>
    </lineage>
</organism>
<feature type="signal peptide" evidence="5">
    <location>
        <begin position="1"/>
        <end position="21"/>
    </location>
</feature>
<dbReference type="Pfam" id="PF00497">
    <property type="entry name" value="SBP_bac_3"/>
    <property type="match status" value="1"/>
</dbReference>
<dbReference type="EMBL" id="BMHO01000001">
    <property type="protein sequence ID" value="GGD42671.1"/>
    <property type="molecule type" value="Genomic_DNA"/>
</dbReference>
<dbReference type="GO" id="GO:0030313">
    <property type="term" value="C:cell envelope"/>
    <property type="evidence" value="ECO:0007669"/>
    <property type="project" value="UniProtKB-SubCell"/>
</dbReference>
<dbReference type="Gene3D" id="3.40.190.10">
    <property type="entry name" value="Periplasmic binding protein-like II"/>
    <property type="match status" value="2"/>
</dbReference>
<dbReference type="GO" id="GO:0015276">
    <property type="term" value="F:ligand-gated monoatomic ion channel activity"/>
    <property type="evidence" value="ECO:0007669"/>
    <property type="project" value="InterPro"/>
</dbReference>
<feature type="chain" id="PRO_5039651235" evidence="5">
    <location>
        <begin position="22"/>
        <end position="278"/>
    </location>
</feature>
<dbReference type="InterPro" id="IPR001638">
    <property type="entry name" value="Solute-binding_3/MltF_N"/>
</dbReference>
<reference evidence="8" key="1">
    <citation type="journal article" date="2014" name="Int. J. Syst. Evol. Microbiol.">
        <title>Complete genome sequence of Corynebacterium casei LMG S-19264T (=DSM 44701T), isolated from a smear-ripened cheese.</title>
        <authorList>
            <consortium name="US DOE Joint Genome Institute (JGI-PGF)"/>
            <person name="Walter F."/>
            <person name="Albersmeier A."/>
            <person name="Kalinowski J."/>
            <person name="Ruckert C."/>
        </authorList>
    </citation>
    <scope>NUCLEOTIDE SEQUENCE</scope>
    <source>
        <strain evidence="8">CGMCC 1.15152</strain>
    </source>
</reference>
<dbReference type="PROSITE" id="PS01039">
    <property type="entry name" value="SBP_BACTERIAL_3"/>
    <property type="match status" value="1"/>
</dbReference>
<gene>
    <name evidence="8" type="ORF">GCM10010915_24710</name>
</gene>
<comment type="caution">
    <text evidence="8">The sequence shown here is derived from an EMBL/GenBank/DDBJ whole genome shotgun (WGS) entry which is preliminary data.</text>
</comment>
<dbReference type="PANTHER" id="PTHR35936">
    <property type="entry name" value="MEMBRANE-BOUND LYTIC MUREIN TRANSGLYCOSYLASE F"/>
    <property type="match status" value="1"/>
</dbReference>
<evidence type="ECO:0000259" key="7">
    <source>
        <dbReference type="SMART" id="SM00079"/>
    </source>
</evidence>
<keyword evidence="9" id="KW-1185">Reference proteome</keyword>